<dbReference type="InterPro" id="IPR020845">
    <property type="entry name" value="AMP-binding_CS"/>
</dbReference>
<dbReference type="SMART" id="SM00823">
    <property type="entry name" value="PKS_PP"/>
    <property type="match status" value="2"/>
</dbReference>
<comment type="caution">
    <text evidence="6">The sequence shown here is derived from an EMBL/GenBank/DDBJ whole genome shotgun (WGS) entry which is preliminary data.</text>
</comment>
<dbReference type="InterPro" id="IPR050091">
    <property type="entry name" value="PKS_NRPS_Biosynth_Enz"/>
</dbReference>
<dbReference type="InterPro" id="IPR020841">
    <property type="entry name" value="PKS_Beta-ketoAc_synthase_dom"/>
</dbReference>
<dbReference type="Gene3D" id="1.10.1200.10">
    <property type="entry name" value="ACP-like"/>
    <property type="match status" value="2"/>
</dbReference>
<dbReference type="PANTHER" id="PTHR43775:SF51">
    <property type="entry name" value="INACTIVE PHENOLPHTHIOCEROL SYNTHESIS POLYKETIDE SYNTHASE TYPE I PKS1-RELATED"/>
    <property type="match status" value="1"/>
</dbReference>
<evidence type="ECO:0000256" key="1">
    <source>
        <dbReference type="ARBA" id="ARBA00022450"/>
    </source>
</evidence>
<feature type="domain" description="Carrier" evidence="4">
    <location>
        <begin position="924"/>
        <end position="999"/>
    </location>
</feature>
<dbReference type="Gene3D" id="3.30.70.3290">
    <property type="match status" value="1"/>
</dbReference>
<dbReference type="SMART" id="SM00827">
    <property type="entry name" value="PKS_AT"/>
    <property type="match status" value="1"/>
</dbReference>
<keyword evidence="1" id="KW-0596">Phosphopantetheine</keyword>
<dbReference type="InterPro" id="IPR029058">
    <property type="entry name" value="AB_hydrolase_fold"/>
</dbReference>
<dbReference type="InterPro" id="IPR023213">
    <property type="entry name" value="CAT-like_dom_sf"/>
</dbReference>
<dbReference type="Gene3D" id="3.30.300.30">
    <property type="match status" value="1"/>
</dbReference>
<dbReference type="InterPro" id="IPR001031">
    <property type="entry name" value="Thioesterase"/>
</dbReference>
<dbReference type="CDD" id="cd00833">
    <property type="entry name" value="PKS"/>
    <property type="match status" value="1"/>
</dbReference>
<dbReference type="SUPFAM" id="SSF52777">
    <property type="entry name" value="CoA-dependent acyltransferases"/>
    <property type="match status" value="2"/>
</dbReference>
<dbReference type="InterPro" id="IPR000873">
    <property type="entry name" value="AMP-dep_synth/lig_dom"/>
</dbReference>
<dbReference type="SUPFAM" id="SSF56801">
    <property type="entry name" value="Acetyl-CoA synthetase-like"/>
    <property type="match status" value="1"/>
</dbReference>
<dbReference type="InterPro" id="IPR045851">
    <property type="entry name" value="AMP-bd_C_sf"/>
</dbReference>
<dbReference type="Gene3D" id="3.40.47.10">
    <property type="match status" value="1"/>
</dbReference>
<dbReference type="PROSITE" id="PS50075">
    <property type="entry name" value="CARRIER"/>
    <property type="match status" value="2"/>
</dbReference>
<dbReference type="Pfam" id="PF00109">
    <property type="entry name" value="ketoacyl-synt"/>
    <property type="match status" value="1"/>
</dbReference>
<dbReference type="Gene3D" id="3.40.50.1820">
    <property type="entry name" value="alpha/beta hydrolase"/>
    <property type="match status" value="1"/>
</dbReference>
<dbReference type="PANTHER" id="PTHR43775">
    <property type="entry name" value="FATTY ACID SYNTHASE"/>
    <property type="match status" value="1"/>
</dbReference>
<evidence type="ECO:0000259" key="4">
    <source>
        <dbReference type="PROSITE" id="PS50075"/>
    </source>
</evidence>
<dbReference type="InterPro" id="IPR014031">
    <property type="entry name" value="Ketoacyl_synth_C"/>
</dbReference>
<dbReference type="Gene3D" id="3.40.50.12780">
    <property type="entry name" value="N-terminal domain of ligase-like"/>
    <property type="match status" value="1"/>
</dbReference>
<dbReference type="InterPro" id="IPR014043">
    <property type="entry name" value="Acyl_transferase_dom"/>
</dbReference>
<dbReference type="PROSITE" id="PS52004">
    <property type="entry name" value="KS3_2"/>
    <property type="match status" value="1"/>
</dbReference>
<dbReference type="Pfam" id="PF00550">
    <property type="entry name" value="PP-binding"/>
    <property type="match status" value="2"/>
</dbReference>
<dbReference type="Gene3D" id="3.30.559.10">
    <property type="entry name" value="Chloramphenicol acetyltransferase-like domain"/>
    <property type="match status" value="1"/>
</dbReference>
<gene>
    <name evidence="6" type="ORF">GMARGA_LOCUS13703</name>
</gene>
<evidence type="ECO:0000313" key="7">
    <source>
        <dbReference type="Proteomes" id="UP000789901"/>
    </source>
</evidence>
<dbReference type="InterPro" id="IPR020806">
    <property type="entry name" value="PKS_PP-bd"/>
</dbReference>
<dbReference type="Pfam" id="PF00698">
    <property type="entry name" value="Acyl_transf_1"/>
    <property type="match status" value="1"/>
</dbReference>
<reference evidence="6 7" key="1">
    <citation type="submission" date="2021-06" db="EMBL/GenBank/DDBJ databases">
        <authorList>
            <person name="Kallberg Y."/>
            <person name="Tangrot J."/>
            <person name="Rosling A."/>
        </authorList>
    </citation>
    <scope>NUCLEOTIDE SEQUENCE [LARGE SCALE GENOMIC DNA]</scope>
    <source>
        <strain evidence="6 7">120-4 pot B 10/14</strain>
    </source>
</reference>
<organism evidence="6 7">
    <name type="scientific">Gigaspora margarita</name>
    <dbReference type="NCBI Taxonomy" id="4874"/>
    <lineage>
        <taxon>Eukaryota</taxon>
        <taxon>Fungi</taxon>
        <taxon>Fungi incertae sedis</taxon>
        <taxon>Mucoromycota</taxon>
        <taxon>Glomeromycotina</taxon>
        <taxon>Glomeromycetes</taxon>
        <taxon>Diversisporales</taxon>
        <taxon>Gigasporaceae</taxon>
        <taxon>Gigaspora</taxon>
    </lineage>
</organism>
<evidence type="ECO:0000313" key="6">
    <source>
        <dbReference type="EMBL" id="CAG8723241.1"/>
    </source>
</evidence>
<sequence>MNQLSQISTKHPISKFQESLWFEYCNDPKSYSYNGLTIIDVDKTRSTRDIVFAAKNLISRYGLLRSTFHDKDDDGKPSKCYRREYPADQAKNVVHLMMTPVDIDELVKKPFKLEKSYPIRFYIVMDQVKLNYKLFIIGHHIVIDGIANYSLLLDFHKLLYGESLPMLNGMTYDDFIVQYEEWINSNDYKLKQKFWYDQIKSTKNIEWPMQLSSVQHPLHDKTSALQYQVFHNNIEELKALGNKFKVTWFMVMFSAVWITLSSFVDLKNVNFWLPFSARSMQINCDKNALSQLVGHFANVMPIHLNIDPSNLIDLRSIIQQVAKLIFTAKQNEMYPFIDLARYAQQTFKRKLAQQIIITKTPKMPMNCQVKAIRSDVELWFDFKEQSDNMIILNINYNPIIFNTYNIKLIGEQFLKVINIMKSSDDMQLKIPKLLIDQDSLISMKFKSKSENETLVPQSFPTIHELFQQQANELPNHLALYMGELELSMTYEQLNKKSNQIARYLSQIDVKIETLVGIHLNQDMHMIPWILGILKIGGAYVPIDKTYPTERKNYIIKDSEISYFITDEECNDWIENFSGKIIQSNAIDVTKQSDHMVESVVHGENLCYVMYTSGSTGKPKGVLIEHKNVTSLLMDPKYAHFRYKDGGIRVLQVLSMAFDASLLGWAMAIANVGGEVLPNNLANIWKNRLKKFFNTYGPTETCIMVTNYDIVTNYNIVKNYDIVTEKNLVKSGSIIGTPRDHTSIYICDPITQELVNDKGEILIGGVGLARGYLKQDDITKEHFIFHPKLQKLLYRTGDQGCILEDGKVIYLGRYDCQVKLRGHRIELSEVEAIILYKCPEICRVSVQVNEEKKSLVAFVMPKNLDHKVIRNKLNNAMAKFQTPDIIPVDNLPCTDNGKTDHIKVKDLMPELLEKFIKITRPQHKTSKVSLISHLQAIWQDMLALEEKPDINTNFFDLGGHSLLLLQLQKKIQQEISSIDLVDLFQKPTIESIANLLISTGQSLDLNNSIKASNNDPVITASTANTTSEIAIISMVGCFPGAESVNELWKMIKTGQNGIHTFTDEELDEMNSKNRNDPYYVPKCGVLSNIDKFDAEFFKISHQEAVSIDPQQRLLLEKSVQALDEAGINPQYEKGRIGVFVAIEKSTYENYSYNNENDLAKKYSEEINTSFGSAATKIAYHLNLKGPAFSISSACSSSLTALKTAWNSIQCGDCDMAIVGAASIILPQSGYIAQPGLILSSNGICQPFDHNSDGTIIGNSVSVIVLKRLPDAISDRNPISAIIKSIELNNDGYNKIGYTAPSVDGQYDIIKKAIQSANLLPDDINFIEAHGTATKLGDPIEIKALTKVFTELSSTTKKHCAISSVKSNIGHCNTAAGFAGLIKTVKALEDRIIPPMAKGHFEKINPLINFSSSPFYIASELQNFNKTGTIYAGVSSFGIGGTNGHCILASYKKDNLNFVNEIAENIKNIRVILPFSAKSINSLNNIMREFKNYFKDYDLTTYNLYNLYNIARTLQIGRTQYEFRNVIIASSIFDTLIQFEQIKSTIHITSPKENIIFVVPGQGSHSISIHKHIYKSSTLYQKKFQECVNILQKYDSTIPDLISYLDKDIYDTTYDPLLIFISSYISAEILRLVFNIQISGIIGHSLGQYVAATLAGVFPLDIALKIVLKRTQIMHKMKKGSMLATNLHSKLADNFIKVGKISLGAINEQNQCIFSGESKDIEELAVILETQGHKVKIINGTYGFHSHLTDSILDEFEIEISSLLNKVSKQTTLTIIPFISNATGGWTNIEDAYTMKFWKEHLQNTVQFETGIKTINSTFSNPIFINVGIGADTSKLVQRILNDNIVILNSFDSDKTSFEEIIGNCWCNGIEINWHNYYKHICPFMTKTHLIRLPGYSFNHTCSYWAQQSHHKELVKTNTNNFMTNKIDQQPFAKYNNSSTIEDRVVLCFKKTLGLDNFDINNNFFNCGGDSLLALSLISLLNKEFNIKLLSLKPIFDYPTPFDLANYIKETLSKSISSTINSDVNRQTLMTKLNQGCETVEPIYMIHPASGSCIFYKDIIKSLENVTVYGFEYPGLQDSTAIEYHSIQELAKIYLKDLLKNNQSDTYNLFGSSFGGIVAYEMGCKLVKQGKFVNLIMVDTPTGQDMKNSMISVAEMLHYIYSKTYNLDELIGIDDDEKALQIAIEKITLGMKQNQVIIHDSVIKMIKRYFDVLKLNMKALRTYQLPRSEKPMPIIYFKAKIRKNLDDESPEKPWIKIQEINGGKFDCIELDGDHISVNLYPA</sequence>
<dbReference type="InterPro" id="IPR014030">
    <property type="entry name" value="Ketoacyl_synth_N"/>
</dbReference>
<dbReference type="InterPro" id="IPR009081">
    <property type="entry name" value="PP-bd_ACP"/>
</dbReference>
<dbReference type="Proteomes" id="UP000789901">
    <property type="component" value="Unassembled WGS sequence"/>
</dbReference>
<keyword evidence="7" id="KW-1185">Reference proteome</keyword>
<dbReference type="Gene3D" id="3.40.50.980">
    <property type="match status" value="2"/>
</dbReference>
<dbReference type="InterPro" id="IPR016035">
    <property type="entry name" value="Acyl_Trfase/lysoPLipase"/>
</dbReference>
<dbReference type="SUPFAM" id="SSF47336">
    <property type="entry name" value="ACP-like"/>
    <property type="match status" value="2"/>
</dbReference>
<dbReference type="PROSITE" id="PS00606">
    <property type="entry name" value="KS3_1"/>
    <property type="match status" value="1"/>
</dbReference>
<dbReference type="InterPro" id="IPR032821">
    <property type="entry name" value="PKS_assoc"/>
</dbReference>
<keyword evidence="2" id="KW-0597">Phosphoprotein</keyword>
<dbReference type="Gene3D" id="3.30.559.30">
    <property type="entry name" value="Nonribosomal peptide synthetase, condensation domain"/>
    <property type="match status" value="1"/>
</dbReference>
<dbReference type="Pfam" id="PF00668">
    <property type="entry name" value="Condensation"/>
    <property type="match status" value="1"/>
</dbReference>
<dbReference type="InterPro" id="IPR042099">
    <property type="entry name" value="ANL_N_sf"/>
</dbReference>
<dbReference type="InterPro" id="IPR001242">
    <property type="entry name" value="Condensation_dom"/>
</dbReference>
<protein>
    <submittedName>
        <fullName evidence="6">45035_t:CDS:1</fullName>
    </submittedName>
</protein>
<feature type="domain" description="Carrier" evidence="4">
    <location>
        <begin position="1934"/>
        <end position="2010"/>
    </location>
</feature>
<dbReference type="InterPro" id="IPR036736">
    <property type="entry name" value="ACP-like_sf"/>
</dbReference>
<dbReference type="PROSITE" id="PS00098">
    <property type="entry name" value="THIOLASE_1"/>
    <property type="match status" value="1"/>
</dbReference>
<dbReference type="Pfam" id="PF16197">
    <property type="entry name" value="KAsynt_C_assoc"/>
    <property type="match status" value="1"/>
</dbReference>
<dbReference type="Gene3D" id="3.40.366.10">
    <property type="entry name" value="Malonyl-Coenzyme A Acyl Carrier Protein, domain 2"/>
    <property type="match status" value="1"/>
</dbReference>
<feature type="non-terminal residue" evidence="6">
    <location>
        <position position="2280"/>
    </location>
</feature>
<feature type="domain" description="Ketosynthase family 3 (KS3)" evidence="5">
    <location>
        <begin position="1025"/>
        <end position="1448"/>
    </location>
</feature>
<name>A0ABN7V2T2_GIGMA</name>
<dbReference type="PROSITE" id="PS00455">
    <property type="entry name" value="AMP_BINDING"/>
    <property type="match status" value="1"/>
</dbReference>
<dbReference type="InterPro" id="IPR020615">
    <property type="entry name" value="Thiolase_acyl_enz_int_AS"/>
</dbReference>
<evidence type="ECO:0000256" key="2">
    <source>
        <dbReference type="ARBA" id="ARBA00022553"/>
    </source>
</evidence>
<dbReference type="SMART" id="SM00825">
    <property type="entry name" value="PKS_KS"/>
    <property type="match status" value="1"/>
</dbReference>
<dbReference type="EMBL" id="CAJVQB010008798">
    <property type="protein sequence ID" value="CAG8723241.1"/>
    <property type="molecule type" value="Genomic_DNA"/>
</dbReference>
<evidence type="ECO:0000256" key="3">
    <source>
        <dbReference type="ARBA" id="ARBA00022679"/>
    </source>
</evidence>
<dbReference type="InterPro" id="IPR018201">
    <property type="entry name" value="Ketoacyl_synth_AS"/>
</dbReference>
<accession>A0ABN7V2T2</accession>
<keyword evidence="3" id="KW-0808">Transferase</keyword>
<proteinExistence type="predicted"/>
<dbReference type="Pfam" id="PF00975">
    <property type="entry name" value="Thioesterase"/>
    <property type="match status" value="1"/>
</dbReference>
<dbReference type="SUPFAM" id="SSF53474">
    <property type="entry name" value="alpha/beta-Hydrolases"/>
    <property type="match status" value="1"/>
</dbReference>
<dbReference type="InterPro" id="IPR001227">
    <property type="entry name" value="Ac_transferase_dom_sf"/>
</dbReference>
<dbReference type="SUPFAM" id="SSF53901">
    <property type="entry name" value="Thiolase-like"/>
    <property type="match status" value="1"/>
</dbReference>
<evidence type="ECO:0000259" key="5">
    <source>
        <dbReference type="PROSITE" id="PS52004"/>
    </source>
</evidence>
<dbReference type="InterPro" id="IPR016039">
    <property type="entry name" value="Thiolase-like"/>
</dbReference>
<dbReference type="Pfam" id="PF00501">
    <property type="entry name" value="AMP-binding"/>
    <property type="match status" value="2"/>
</dbReference>
<dbReference type="SUPFAM" id="SSF52151">
    <property type="entry name" value="FabD/lysophospholipase-like"/>
    <property type="match status" value="1"/>
</dbReference>
<dbReference type="Pfam" id="PF02801">
    <property type="entry name" value="Ketoacyl-synt_C"/>
    <property type="match status" value="1"/>
</dbReference>